<dbReference type="AlphaFoldDB" id="E4RTS3"/>
<accession>E4RTS3</accession>
<dbReference type="Gene3D" id="2.60.40.1930">
    <property type="match status" value="1"/>
</dbReference>
<evidence type="ECO:0000313" key="2">
    <source>
        <dbReference type="Proteomes" id="UP000007435"/>
    </source>
</evidence>
<dbReference type="eggNOG" id="COG2373">
    <property type="taxonomic scope" value="Bacteria"/>
</dbReference>
<dbReference type="KEGG" id="lby:Lbys_2101"/>
<dbReference type="OrthoDB" id="679547at2"/>
<gene>
    <name evidence="1" type="ordered locus">Lbys_2101</name>
</gene>
<reference key="1">
    <citation type="submission" date="2010-11" db="EMBL/GenBank/DDBJ databases">
        <title>The complete genome of Leadbetterella byssophila DSM 17132.</title>
        <authorList>
            <consortium name="US DOE Joint Genome Institute (JGI-PGF)"/>
            <person name="Lucas S."/>
            <person name="Copeland A."/>
            <person name="Lapidus A."/>
            <person name="Glavina del Rio T."/>
            <person name="Dalin E."/>
            <person name="Tice H."/>
            <person name="Bruce D."/>
            <person name="Goodwin L."/>
            <person name="Pitluck S."/>
            <person name="Kyrpides N."/>
            <person name="Mavromatis K."/>
            <person name="Ivanova N."/>
            <person name="Teshima H."/>
            <person name="Brettin T."/>
            <person name="Detter J.C."/>
            <person name="Han C."/>
            <person name="Tapia R."/>
            <person name="Land M."/>
            <person name="Hauser L."/>
            <person name="Markowitz V."/>
            <person name="Cheng J.-F."/>
            <person name="Hugenholtz P."/>
            <person name="Woyke T."/>
            <person name="Wu D."/>
            <person name="Tindall B."/>
            <person name="Pomrenke H.G."/>
            <person name="Brambilla E."/>
            <person name="Klenk H.-P."/>
            <person name="Eisen J.A."/>
        </authorList>
    </citation>
    <scope>NUCLEOTIDE SEQUENCE [LARGE SCALE GENOMIC DNA]</scope>
    <source>
        <strain>DSM 17132</strain>
    </source>
</reference>
<evidence type="ECO:0008006" key="3">
    <source>
        <dbReference type="Google" id="ProtNLM"/>
    </source>
</evidence>
<dbReference type="HOGENOM" id="CLU_013214_2_0_10"/>
<name>E4RTS3_LEAB4</name>
<dbReference type="Proteomes" id="UP000007435">
    <property type="component" value="Chromosome"/>
</dbReference>
<organism evidence="1 2">
    <name type="scientific">Leadbetterella byssophila (strain DSM 17132 / JCM 16389 / KACC 11308 / NBRC 106382 / 4M15)</name>
    <dbReference type="NCBI Taxonomy" id="649349"/>
    <lineage>
        <taxon>Bacteria</taxon>
        <taxon>Pseudomonadati</taxon>
        <taxon>Bacteroidota</taxon>
        <taxon>Cytophagia</taxon>
        <taxon>Cytophagales</taxon>
        <taxon>Leadbetterellaceae</taxon>
        <taxon>Leadbetterella</taxon>
    </lineage>
</organism>
<dbReference type="STRING" id="649349.Lbys_2101"/>
<reference evidence="1 2" key="2">
    <citation type="journal article" date="2011" name="Stand. Genomic Sci.">
        <title>Complete genome sequence of Leadbetterella byssophila type strain (4M15).</title>
        <authorList>
            <person name="Abt B."/>
            <person name="Teshima H."/>
            <person name="Lucas S."/>
            <person name="Lapidus A."/>
            <person name="Del Rio T.G."/>
            <person name="Nolan M."/>
            <person name="Tice H."/>
            <person name="Cheng J.F."/>
            <person name="Pitluck S."/>
            <person name="Liolios K."/>
            <person name="Pagani I."/>
            <person name="Ivanova N."/>
            <person name="Mavromatis K."/>
            <person name="Pati A."/>
            <person name="Tapia R."/>
            <person name="Han C."/>
            <person name="Goodwin L."/>
            <person name="Chen A."/>
            <person name="Palaniappan K."/>
            <person name="Land M."/>
            <person name="Hauser L."/>
            <person name="Chang Y.J."/>
            <person name="Jeffries C.D."/>
            <person name="Rohde M."/>
            <person name="Goker M."/>
            <person name="Tindall B.J."/>
            <person name="Detter J.C."/>
            <person name="Woyke T."/>
            <person name="Bristow J."/>
            <person name="Eisen J.A."/>
            <person name="Markowitz V."/>
            <person name="Hugenholtz P."/>
            <person name="Klenk H.P."/>
            <person name="Kyrpides N.C."/>
        </authorList>
    </citation>
    <scope>NUCLEOTIDE SEQUENCE [LARGE SCALE GENOMIC DNA]</scope>
    <source>
        <strain evidence="2">DSM 17132 / JCM 16389 / KACC 11308 / NBRC 106382 / 4M15</strain>
    </source>
</reference>
<evidence type="ECO:0000313" key="1">
    <source>
        <dbReference type="EMBL" id="ADQ17797.1"/>
    </source>
</evidence>
<proteinExistence type="predicted"/>
<sequence length="720" mass="80682">MRKTILFILLGLQTLCAQSLYVHTDKETYLPGEILWFKVYALNADTHVPVQEKGIAYIHILDQNGNSVLDTKLALENKNSGSVFIPQRLQAGKYTFTASTLGQTGAPFKKSLVILNPFAVVGQVMQERTPSVQFYPESGNLIEGISSRIAYIVKDGTGQKVDAELYQGEQKLSSPFHWNPENGTSLYAIFPGGKRVDLTLPQPLKSGYVLEAVSGQTAYTVQVKASKDFAGKSVKLTYGTGKHINLTLNGEGSARTQIEKSDLPDGTSLLSLWDAEGLPRAERVLFRKPGKQLELKGNLNKTVAKTREDLSFELGSSNVEQLAQVSISVRKVDSLLKENEENIHSYLYFSKHLKGIVPHSEYYLSKASEEEIEHLLMTQGWRKLNTTEGSTEGRYHLVRIRFSDKSTGAPISHQEAYFSVPDLSPMIYSARTNADGIAHFWVKNLYGTRNVATRLASGAAANADLLKYEPVKEEADFELPYGGKIPVKAYSEQAISAQVQNVFYAKERSQFLLPTSLDSLSIYGKPDYRYLLDDYTRFVVMEEVLREFIKEVNVRKNREDFHLRAFDAPRGNYLSGDPLILLDGIPLKNANEIMNYDPLKVKKIEVVASKYFFGNQIYDGVVSFHTYKGNLDGFQLDPSFTVFSYEGLQPEREFYVPDQKEGTPDQRDVLLWVPQVELQAGKTQQISIKTSDLKGDFIVDVQGVDKEGKSGAQKIRFTVE</sequence>
<dbReference type="EMBL" id="CP002305">
    <property type="protein sequence ID" value="ADQ17797.1"/>
    <property type="molecule type" value="Genomic_DNA"/>
</dbReference>
<keyword evidence="2" id="KW-1185">Reference proteome</keyword>
<dbReference type="RefSeq" id="WP_013408843.1">
    <property type="nucleotide sequence ID" value="NC_014655.1"/>
</dbReference>
<protein>
    <recommendedName>
        <fullName evidence="3">Macroglobulin domain-containing protein</fullName>
    </recommendedName>
</protein>